<sequence>MISNTAQTMLFYPFSSEYINANVTGTGVYMIRNILNQKCYVGSSTNLRRRLQTHICHLKKQRHANKHLQAAFNKYGLKAFEFAILEHCEPIVDTLTVIEQKYLDLKPEYNNAPKAYTNIGCRHTEEFKKRISQIRTGKPKPLVNSHEYKEARPLKLPNRLKKNRFVPVILMNLDGEFIAEYESISSAARAINRAREGIRDVCRGKLISAFGFKWKYKNSLL</sequence>
<keyword evidence="5" id="KW-1185">Reference proteome</keyword>
<dbReference type="InterPro" id="IPR036388">
    <property type="entry name" value="WH-like_DNA-bd_sf"/>
</dbReference>
<dbReference type="SMART" id="SM00497">
    <property type="entry name" value="IENR1"/>
    <property type="match status" value="1"/>
</dbReference>
<organism evidence="4 5">
    <name type="scientific">uncultured phage cr125_1</name>
    <dbReference type="NCBI Taxonomy" id="2772091"/>
    <lineage>
        <taxon>Viruses</taxon>
        <taxon>Duplodnaviria</taxon>
        <taxon>Heunggongvirae</taxon>
        <taxon>Uroviricota</taxon>
        <taxon>Caudoviricetes</taxon>
        <taxon>Crassvirales</taxon>
        <taxon>Suoliviridae</taxon>
        <taxon>Uncouvirinae</taxon>
        <taxon>Aurodevirus</taxon>
        <taxon>Aurodevirus hominis</taxon>
    </lineage>
</organism>
<name>A0A7M1RT87_9CAUD</name>
<dbReference type="InterPro" id="IPR000305">
    <property type="entry name" value="GIY-YIG_endonuc"/>
</dbReference>
<dbReference type="SUPFAM" id="SSF64496">
    <property type="entry name" value="DNA-binding domain of intron-encoded endonucleases"/>
    <property type="match status" value="1"/>
</dbReference>
<dbReference type="Gene3D" id="1.10.10.10">
    <property type="entry name" value="Winged helix-like DNA-binding domain superfamily/Winged helix DNA-binding domain"/>
    <property type="match status" value="1"/>
</dbReference>
<accession>A0A7M1RT87</accession>
<dbReference type="Proteomes" id="UP000594004">
    <property type="component" value="Segment"/>
</dbReference>
<keyword evidence="4" id="KW-0255">Endonuclease</keyword>
<evidence type="ECO:0000259" key="3">
    <source>
        <dbReference type="PROSITE" id="PS50164"/>
    </source>
</evidence>
<protein>
    <submittedName>
        <fullName evidence="4">Endonuclease</fullName>
    </submittedName>
</protein>
<evidence type="ECO:0000313" key="4">
    <source>
        <dbReference type="EMBL" id="QOR57538.1"/>
    </source>
</evidence>
<feature type="domain" description="GIY-YIG" evidence="3">
    <location>
        <begin position="24"/>
        <end position="111"/>
    </location>
</feature>
<dbReference type="KEGG" id="vg:65131686"/>
<dbReference type="PROSITE" id="PS50164">
    <property type="entry name" value="GIY_YIG"/>
    <property type="match status" value="1"/>
</dbReference>
<dbReference type="GO" id="GO:0004519">
    <property type="term" value="F:endonuclease activity"/>
    <property type="evidence" value="ECO:0007669"/>
    <property type="project" value="UniProtKB-KW"/>
</dbReference>
<dbReference type="InterPro" id="IPR035901">
    <property type="entry name" value="GIY-YIG_endonuc_sf"/>
</dbReference>
<dbReference type="EMBL" id="MT774407">
    <property type="protein sequence ID" value="QOR57538.1"/>
    <property type="molecule type" value="Genomic_DNA"/>
</dbReference>
<comment type="cofactor">
    <cofactor evidence="1">
        <name>Mg(2+)</name>
        <dbReference type="ChEBI" id="CHEBI:18420"/>
    </cofactor>
</comment>
<keyword evidence="4" id="KW-0378">Hydrolase</keyword>
<dbReference type="GeneID" id="65131686"/>
<keyword evidence="4" id="KW-0540">Nuclease</keyword>
<dbReference type="SMART" id="SM00465">
    <property type="entry name" value="GIYc"/>
    <property type="match status" value="1"/>
</dbReference>
<reference evidence="4 5" key="1">
    <citation type="submission" date="2020-07" db="EMBL/GenBank/DDBJ databases">
        <title>Taxonomic proposal: Crassvirales, a new order of highly abundant and diverse bacterial viruses.</title>
        <authorList>
            <person name="Shkoporov A.N."/>
            <person name="Stockdale S.R."/>
            <person name="Guerin E."/>
            <person name="Ross R.P."/>
            <person name="Hill C."/>
        </authorList>
    </citation>
    <scope>NUCLEOTIDE SEQUENCE [LARGE SCALE GENOMIC DNA]</scope>
</reference>
<dbReference type="InterPro" id="IPR003647">
    <property type="entry name" value="Intron_nuc_1_rpt"/>
</dbReference>
<evidence type="ECO:0000256" key="2">
    <source>
        <dbReference type="ARBA" id="ARBA00022842"/>
    </source>
</evidence>
<dbReference type="CDD" id="cd10437">
    <property type="entry name" value="GIY-YIG_HE_I-TevI_like"/>
    <property type="match status" value="1"/>
</dbReference>
<dbReference type="NCBIfam" id="TIGR01453">
    <property type="entry name" value="grpIintron_endo"/>
    <property type="match status" value="1"/>
</dbReference>
<evidence type="ECO:0000256" key="1">
    <source>
        <dbReference type="ARBA" id="ARBA00001946"/>
    </source>
</evidence>
<dbReference type="SUPFAM" id="SSF82771">
    <property type="entry name" value="GIY-YIG endonuclease"/>
    <property type="match status" value="1"/>
</dbReference>
<keyword evidence="2" id="KW-0460">Magnesium</keyword>
<dbReference type="RefSeq" id="YP_010113178.1">
    <property type="nucleotide sequence ID" value="NC_055900.1"/>
</dbReference>
<dbReference type="Pfam" id="PF01541">
    <property type="entry name" value="GIY-YIG"/>
    <property type="match status" value="1"/>
</dbReference>
<evidence type="ECO:0000313" key="5">
    <source>
        <dbReference type="Proteomes" id="UP000594004"/>
    </source>
</evidence>
<dbReference type="InterPro" id="IPR006350">
    <property type="entry name" value="Intron_endoG1"/>
</dbReference>
<dbReference type="Gene3D" id="3.40.1440.10">
    <property type="entry name" value="GIY-YIG endonuclease"/>
    <property type="match status" value="1"/>
</dbReference>
<proteinExistence type="predicted"/>